<dbReference type="PANTHER" id="PTHR45389:SF1">
    <property type="entry name" value="WD REPEAT-CONTAINING PROTEIN RUP1"/>
    <property type="match status" value="1"/>
</dbReference>
<sequence length="963" mass="99616">MHSLPCANGGEDGVCLALTLLSKELLEDDASGLQAGGCDSSDCLFCQYRSISPFHLNAYAGKLTSLLRKRSINGMTLVSLNSVVDTPTDQGTALSAAVAATTGNGNKRHRTTTYNVMTAAAPVPAGPAPGPSSNPVGFDDVASAMTSTVATATHSNLQPSLEFSHDCETMCSGRLCSSHTLQKPLLEAISIPAAAAAGPSKPAGPDLIQITGSSADISGPSLELVKLVGGSSAQGYNPISAATVAASSEATLAGVSHPDPSDNDAVARPRSTSFGDPVDAPGLGPSSASLLQLLQSRRHQALSRHPLQNRHQLQDSHRQVPPEQQLRLQADTNQNKPLSPNHHHQQQGRLLCGRSLPEGWTLNPEWIHRADPAPAALREVLRLPGAASFGAQYGVRCGARSGPPGHVGGAACGGSAGIICALEFSPDGRLVAAGGVDKQIRLYNLSSVLEDLDCGDNHDEYGEYDELQFRCGRNGVCSASSTGDVESGSGVRHSRNRSLTSGGSGGGDGNEADIDGNSDEQYSSLLTAVQRMPSKISSISWSPFLDGVLTVGDYDGVLMQLHIASGHQLADVDAHSGRKIWSVAHSCRTPHLAASAADDRCARLWAGRGLSQCVASLQPNPRASVCCVDFSPASDHLLALACSDRTAYLYDMRTLGRGPLAALRHHSRPASYCRFLGGDRLVTAATDASLALWDISAVVPAVTRCTLPQPQTARATATGSPLLPVMGLTSPSQIVQEYDQPQLPSPVSHQSNGAIKTSAAEDMSPGTGSVLMSVAEPCRCPCGGDSGAEVSAVMGPIHGNNKGEGEGSSSINLDGELCQNAFGGVTRPCRVFRGHRNEKNFVGLSVRAEDGLLACGSECSRAFAYHTSWSNPLATLDLPLGSNGAVTILANRAYGSNQTAGSAAQQWSGGVEAGASGNGNGGGFVSAVCWQPWEAATALGLPPLLASATSMGVVSINALAALR</sequence>
<feature type="repeat" description="WD" evidence="1">
    <location>
        <begin position="412"/>
        <end position="447"/>
    </location>
</feature>
<accession>A0ABQ5RS20</accession>
<feature type="region of interest" description="Disordered" evidence="2">
    <location>
        <begin position="252"/>
        <end position="287"/>
    </location>
</feature>
<feature type="region of interest" description="Disordered" evidence="2">
    <location>
        <begin position="481"/>
        <end position="517"/>
    </location>
</feature>
<keyword evidence="1" id="KW-0853">WD repeat</keyword>
<comment type="caution">
    <text evidence="3">The sequence shown here is derived from an EMBL/GenBank/DDBJ whole genome shotgun (WGS) entry which is preliminary data.</text>
</comment>
<dbReference type="InterPro" id="IPR015943">
    <property type="entry name" value="WD40/YVTN_repeat-like_dom_sf"/>
</dbReference>
<dbReference type="PANTHER" id="PTHR45389">
    <property type="entry name" value="WD REPEAT-CONTAINING PROTEIN RUP1"/>
    <property type="match status" value="1"/>
</dbReference>
<name>A0ABQ5RS20_9CHLO</name>
<dbReference type="Gene3D" id="2.130.10.10">
    <property type="entry name" value="YVTN repeat-like/Quinoprotein amine dehydrogenase"/>
    <property type="match status" value="3"/>
</dbReference>
<dbReference type="InterPro" id="IPR044616">
    <property type="entry name" value="RUP1/2"/>
</dbReference>
<dbReference type="InterPro" id="IPR001680">
    <property type="entry name" value="WD40_rpt"/>
</dbReference>
<dbReference type="EMBL" id="BSDZ01000008">
    <property type="protein sequence ID" value="GLI60377.1"/>
    <property type="molecule type" value="Genomic_DNA"/>
</dbReference>
<evidence type="ECO:0008006" key="5">
    <source>
        <dbReference type="Google" id="ProtNLM"/>
    </source>
</evidence>
<dbReference type="SMART" id="SM00320">
    <property type="entry name" value="WD40"/>
    <property type="match status" value="6"/>
</dbReference>
<dbReference type="PROSITE" id="PS50082">
    <property type="entry name" value="WD_REPEATS_2"/>
    <property type="match status" value="1"/>
</dbReference>
<organism evidence="3 4">
    <name type="scientific">Volvox africanus</name>
    <dbReference type="NCBI Taxonomy" id="51714"/>
    <lineage>
        <taxon>Eukaryota</taxon>
        <taxon>Viridiplantae</taxon>
        <taxon>Chlorophyta</taxon>
        <taxon>core chlorophytes</taxon>
        <taxon>Chlorophyceae</taxon>
        <taxon>CS clade</taxon>
        <taxon>Chlamydomonadales</taxon>
        <taxon>Volvocaceae</taxon>
        <taxon>Volvox</taxon>
    </lineage>
</organism>
<evidence type="ECO:0000256" key="2">
    <source>
        <dbReference type="SAM" id="MobiDB-lite"/>
    </source>
</evidence>
<evidence type="ECO:0000256" key="1">
    <source>
        <dbReference type="PROSITE-ProRule" id="PRU00221"/>
    </source>
</evidence>
<feature type="region of interest" description="Disordered" evidence="2">
    <location>
        <begin position="300"/>
        <end position="322"/>
    </location>
</feature>
<reference evidence="3 4" key="1">
    <citation type="journal article" date="2023" name="IScience">
        <title>Expanded male sex-determining region conserved during the evolution of homothallism in the green alga Volvox.</title>
        <authorList>
            <person name="Yamamoto K."/>
            <person name="Matsuzaki R."/>
            <person name="Mahakham W."/>
            <person name="Heman W."/>
            <person name="Sekimoto H."/>
            <person name="Kawachi M."/>
            <person name="Minakuchi Y."/>
            <person name="Toyoda A."/>
            <person name="Nozaki H."/>
        </authorList>
    </citation>
    <scope>NUCLEOTIDE SEQUENCE [LARGE SCALE GENOMIC DNA]</scope>
    <source>
        <strain evidence="3 4">NIES-4468</strain>
    </source>
</reference>
<dbReference type="Proteomes" id="UP001165090">
    <property type="component" value="Unassembled WGS sequence"/>
</dbReference>
<dbReference type="InterPro" id="IPR036322">
    <property type="entry name" value="WD40_repeat_dom_sf"/>
</dbReference>
<dbReference type="Pfam" id="PF00400">
    <property type="entry name" value="WD40"/>
    <property type="match status" value="3"/>
</dbReference>
<evidence type="ECO:0000313" key="4">
    <source>
        <dbReference type="Proteomes" id="UP001165090"/>
    </source>
</evidence>
<dbReference type="SUPFAM" id="SSF50978">
    <property type="entry name" value="WD40 repeat-like"/>
    <property type="match status" value="1"/>
</dbReference>
<gene>
    <name evidence="3" type="ORF">VaNZ11_002508</name>
</gene>
<evidence type="ECO:0000313" key="3">
    <source>
        <dbReference type="EMBL" id="GLI60377.1"/>
    </source>
</evidence>
<protein>
    <recommendedName>
        <fullName evidence="5">Anaphase-promoting complex subunit 4 WD40 domain-containing protein</fullName>
    </recommendedName>
</protein>
<proteinExistence type="predicted"/>
<keyword evidence="4" id="KW-1185">Reference proteome</keyword>